<evidence type="ECO:0000313" key="1">
    <source>
        <dbReference type="EMBL" id="PON84265.1"/>
    </source>
</evidence>
<organism evidence="1 2">
    <name type="scientific">Trema orientale</name>
    <name type="common">Charcoal tree</name>
    <name type="synonym">Celtis orientalis</name>
    <dbReference type="NCBI Taxonomy" id="63057"/>
    <lineage>
        <taxon>Eukaryota</taxon>
        <taxon>Viridiplantae</taxon>
        <taxon>Streptophyta</taxon>
        <taxon>Embryophyta</taxon>
        <taxon>Tracheophyta</taxon>
        <taxon>Spermatophyta</taxon>
        <taxon>Magnoliopsida</taxon>
        <taxon>eudicotyledons</taxon>
        <taxon>Gunneridae</taxon>
        <taxon>Pentapetalae</taxon>
        <taxon>rosids</taxon>
        <taxon>fabids</taxon>
        <taxon>Rosales</taxon>
        <taxon>Cannabaceae</taxon>
        <taxon>Trema</taxon>
    </lineage>
</organism>
<dbReference type="Proteomes" id="UP000237000">
    <property type="component" value="Unassembled WGS sequence"/>
</dbReference>
<comment type="caution">
    <text evidence="1">The sequence shown here is derived from an EMBL/GenBank/DDBJ whole genome shotgun (WGS) entry which is preliminary data.</text>
</comment>
<accession>A0A2P5EFF1</accession>
<protein>
    <submittedName>
        <fullName evidence="1">Uncharacterized protein</fullName>
    </submittedName>
</protein>
<evidence type="ECO:0000313" key="2">
    <source>
        <dbReference type="Proteomes" id="UP000237000"/>
    </source>
</evidence>
<keyword evidence="2" id="KW-1185">Reference proteome</keyword>
<proteinExistence type="predicted"/>
<sequence length="124" mass="12748">MFLGQSSAAKIVLIPTVDAEVGGGGVDLGVEIELSSVEDLVAGHATELLDDEGEGGGGADLGVEVELSSVEDLVAGHAAKLLDDEGEVGRERCEEVAHGGGQVGPELVPDDLGHRGLHQHYRRC</sequence>
<reference evidence="2" key="1">
    <citation type="submission" date="2016-06" db="EMBL/GenBank/DDBJ databases">
        <title>Parallel loss of symbiosis genes in relatives of nitrogen-fixing non-legume Parasponia.</title>
        <authorList>
            <person name="Van Velzen R."/>
            <person name="Holmer R."/>
            <person name="Bu F."/>
            <person name="Rutten L."/>
            <person name="Van Zeijl A."/>
            <person name="Liu W."/>
            <person name="Santuari L."/>
            <person name="Cao Q."/>
            <person name="Sharma T."/>
            <person name="Shen D."/>
            <person name="Roswanjaya Y."/>
            <person name="Wardhani T."/>
            <person name="Kalhor M.S."/>
            <person name="Jansen J."/>
            <person name="Van den Hoogen J."/>
            <person name="Gungor B."/>
            <person name="Hartog M."/>
            <person name="Hontelez J."/>
            <person name="Verver J."/>
            <person name="Yang W.-C."/>
            <person name="Schijlen E."/>
            <person name="Repin R."/>
            <person name="Schilthuizen M."/>
            <person name="Schranz E."/>
            <person name="Heidstra R."/>
            <person name="Miyata K."/>
            <person name="Fedorova E."/>
            <person name="Kohlen W."/>
            <person name="Bisseling T."/>
            <person name="Smit S."/>
            <person name="Geurts R."/>
        </authorList>
    </citation>
    <scope>NUCLEOTIDE SEQUENCE [LARGE SCALE GENOMIC DNA]</scope>
    <source>
        <strain evidence="2">cv. RG33-2</strain>
    </source>
</reference>
<dbReference type="InParanoid" id="A0A2P5EFF1"/>
<gene>
    <name evidence="1" type="ORF">TorRG33x02_200190</name>
</gene>
<dbReference type="AlphaFoldDB" id="A0A2P5EFF1"/>
<name>A0A2P5EFF1_TREOI</name>
<dbReference type="EMBL" id="JXTC01000166">
    <property type="protein sequence ID" value="PON84265.1"/>
    <property type="molecule type" value="Genomic_DNA"/>
</dbReference>